<dbReference type="HOGENOM" id="CLU_038500_0_0_1"/>
<evidence type="ECO:0000313" key="2">
    <source>
        <dbReference type="Proteomes" id="UP000027456"/>
    </source>
</evidence>
<dbReference type="AlphaFoldDB" id="A0A074S8T5"/>
<proteinExistence type="predicted"/>
<dbReference type="OrthoDB" id="3254996at2759"/>
<reference evidence="1 2" key="1">
    <citation type="submission" date="2013-12" db="EMBL/GenBank/DDBJ databases">
        <authorList>
            <person name="Cubeta M."/>
            <person name="Pakala S."/>
            <person name="Fedorova N."/>
            <person name="Thomas E."/>
            <person name="Dean R."/>
            <person name="Jabaji S."/>
            <person name="Neate S."/>
            <person name="Toda T."/>
            <person name="Tavantzis S."/>
            <person name="Vilgalys R."/>
            <person name="Bharathan N."/>
            <person name="Pakala S."/>
            <person name="Losada L.S."/>
            <person name="Zafar N."/>
            <person name="Nierman W."/>
        </authorList>
    </citation>
    <scope>NUCLEOTIDE SEQUENCE [LARGE SCALE GENOMIC DNA]</scope>
    <source>
        <strain evidence="1 2">123E</strain>
    </source>
</reference>
<dbReference type="Proteomes" id="UP000027456">
    <property type="component" value="Unassembled WGS sequence"/>
</dbReference>
<protein>
    <submittedName>
        <fullName evidence="1">Uncharacterized protein</fullName>
    </submittedName>
</protein>
<gene>
    <name evidence="1" type="ORF">V565_022660</name>
</gene>
<organism evidence="1 2">
    <name type="scientific">Rhizoctonia solani 123E</name>
    <dbReference type="NCBI Taxonomy" id="1423351"/>
    <lineage>
        <taxon>Eukaryota</taxon>
        <taxon>Fungi</taxon>
        <taxon>Dikarya</taxon>
        <taxon>Basidiomycota</taxon>
        <taxon>Agaricomycotina</taxon>
        <taxon>Agaricomycetes</taxon>
        <taxon>Cantharellales</taxon>
        <taxon>Ceratobasidiaceae</taxon>
        <taxon>Rhizoctonia</taxon>
    </lineage>
</organism>
<sequence length="629" mass="71789">MSNTVGRRSVVGYALRPLVRYLGPASRLITPSANKLITSLELGRCTQPRIILDFRSEEGREEAQRWYEHQGRSTRFFLLEYRKEKAGQFKHEFVVVRLNNSTLCRFDRRARDGNRGDALRDEGAPAEDSAQVLSSFGTEYKKLLEESQVLLSIKLSVGEDLGVILAICEGIQTHSKALTYNLIRYNCYFFSWMLTAGVARRACNWGSNILSREGWDEILQTSLTHIFPSPITNQLGGESIPPATPSRRASMVLWTRNIIAKLRKISQNSNKPESISGQSDLEVFQDALKSQYHGSYDSLERAWSRLLLRSQLGPALRKELRRIETSSFSLAKCTVAENKVRMTVLQSATFPPILYLEFLAPGRRAISSIPHIDCYRYSQLKQATKAAAEMLPRLAIGTVTPRKPPRSPASRIVSGGVRMRDPSFLLEDRWIRAWTEIPAKDQRYEWLEKAQACVRAPEPQTPPRLKALRKWMLTRPAASDQQLIRDSRVERPPVTGWDMLGMAAMHVWKTIGHEAFRQWKATWDEYDKRSAQYDNAITTTMMATFSERLADIAPEQLSFGDNLKHGEGLDQSEQTSLQDFIRSRMQEHFEMVDKYGFGSFQELITTAEEAMCDIWVTSLDIIESNRYQS</sequence>
<name>A0A074S8T5_9AGAM</name>
<evidence type="ECO:0000313" key="1">
    <source>
        <dbReference type="EMBL" id="KEP54025.1"/>
    </source>
</evidence>
<dbReference type="EMBL" id="AZST01000040">
    <property type="protein sequence ID" value="KEP54025.1"/>
    <property type="molecule type" value="Genomic_DNA"/>
</dbReference>
<comment type="caution">
    <text evidence="1">The sequence shown here is derived from an EMBL/GenBank/DDBJ whole genome shotgun (WGS) entry which is preliminary data.</text>
</comment>
<accession>A0A074S8T5</accession>
<keyword evidence="2" id="KW-1185">Reference proteome</keyword>